<dbReference type="SMART" id="SM00369">
    <property type="entry name" value="LRR_TYP"/>
    <property type="match status" value="19"/>
</dbReference>
<dbReference type="GO" id="GO:0016020">
    <property type="term" value="C:membrane"/>
    <property type="evidence" value="ECO:0007669"/>
    <property type="project" value="InterPro"/>
</dbReference>
<dbReference type="SUPFAM" id="SSF52058">
    <property type="entry name" value="L domain-like"/>
    <property type="match status" value="2"/>
</dbReference>
<dbReference type="AlphaFoldDB" id="T1GKB0"/>
<accession>T1GKB0</accession>
<evidence type="ECO:0008006" key="5">
    <source>
        <dbReference type="Google" id="ProtNLM"/>
    </source>
</evidence>
<proteinExistence type="predicted"/>
<dbReference type="HOGENOM" id="CLU_380974_0_0_1"/>
<evidence type="ECO:0000313" key="4">
    <source>
        <dbReference type="Proteomes" id="UP000015102"/>
    </source>
</evidence>
<dbReference type="InterPro" id="IPR003591">
    <property type="entry name" value="Leu-rich_rpt_typical-subtyp"/>
</dbReference>
<name>T1GKB0_MEGSC</name>
<organism evidence="3 4">
    <name type="scientific">Megaselia scalaris</name>
    <name type="common">Humpbacked fly</name>
    <name type="synonym">Phora scalaris</name>
    <dbReference type="NCBI Taxonomy" id="36166"/>
    <lineage>
        <taxon>Eukaryota</taxon>
        <taxon>Metazoa</taxon>
        <taxon>Ecdysozoa</taxon>
        <taxon>Arthropoda</taxon>
        <taxon>Hexapoda</taxon>
        <taxon>Insecta</taxon>
        <taxon>Pterygota</taxon>
        <taxon>Neoptera</taxon>
        <taxon>Endopterygota</taxon>
        <taxon>Diptera</taxon>
        <taxon>Brachycera</taxon>
        <taxon>Muscomorpha</taxon>
        <taxon>Platypezoidea</taxon>
        <taxon>Phoridae</taxon>
        <taxon>Megaseliini</taxon>
        <taxon>Megaselia</taxon>
    </lineage>
</organism>
<dbReference type="PROSITE" id="PS51450">
    <property type="entry name" value="LRR"/>
    <property type="match status" value="7"/>
</dbReference>
<dbReference type="InterPro" id="IPR001611">
    <property type="entry name" value="Leu-rich_rpt"/>
</dbReference>
<dbReference type="SMART" id="SM00365">
    <property type="entry name" value="LRR_SD22"/>
    <property type="match status" value="9"/>
</dbReference>
<keyword evidence="2" id="KW-0677">Repeat</keyword>
<dbReference type="EnsemblMetazoa" id="MESCA003929-RA">
    <property type="protein sequence ID" value="MESCA003929-PA"/>
    <property type="gene ID" value="MESCA003929"/>
</dbReference>
<dbReference type="InterPro" id="IPR032675">
    <property type="entry name" value="LRR_dom_sf"/>
</dbReference>
<reference evidence="3" key="2">
    <citation type="submission" date="2015-06" db="UniProtKB">
        <authorList>
            <consortium name="EnsemblMetazoa"/>
        </authorList>
    </citation>
    <scope>IDENTIFICATION</scope>
</reference>
<dbReference type="PIRSF" id="PIRSF037595">
    <property type="entry name" value="Toll-like_receptor"/>
    <property type="match status" value="1"/>
</dbReference>
<dbReference type="STRING" id="36166.T1GKB0"/>
<dbReference type="Proteomes" id="UP000015102">
    <property type="component" value="Unassembled WGS sequence"/>
</dbReference>
<dbReference type="Pfam" id="PF13855">
    <property type="entry name" value="LRR_8"/>
    <property type="match status" value="6"/>
</dbReference>
<dbReference type="PRINTS" id="PR00019">
    <property type="entry name" value="LEURICHRPT"/>
</dbReference>
<dbReference type="Gene3D" id="3.80.10.10">
    <property type="entry name" value="Ribonuclease Inhibitor"/>
    <property type="match status" value="5"/>
</dbReference>
<dbReference type="PANTHER" id="PTHR24366">
    <property type="entry name" value="IG(IMMUNOGLOBULIN) AND LRR(LEUCINE RICH REPEAT) DOMAINS"/>
    <property type="match status" value="1"/>
</dbReference>
<dbReference type="EMBL" id="CAQQ02145229">
    <property type="status" value="NOT_ANNOTATED_CDS"/>
    <property type="molecule type" value="Genomic_DNA"/>
</dbReference>
<dbReference type="InterPro" id="IPR017241">
    <property type="entry name" value="Toll-like_receptor"/>
</dbReference>
<evidence type="ECO:0000313" key="3">
    <source>
        <dbReference type="EnsemblMetazoa" id="MESCA003929-PA"/>
    </source>
</evidence>
<dbReference type="GO" id="GO:0006955">
    <property type="term" value="P:immune response"/>
    <property type="evidence" value="ECO:0007669"/>
    <property type="project" value="InterPro"/>
</dbReference>
<evidence type="ECO:0000256" key="1">
    <source>
        <dbReference type="ARBA" id="ARBA00022614"/>
    </source>
</evidence>
<dbReference type="PANTHER" id="PTHR24366:SF96">
    <property type="entry name" value="LEUCINE RICH REPEAT CONTAINING 53"/>
    <property type="match status" value="1"/>
</dbReference>
<keyword evidence="1" id="KW-0433">Leucine-rich repeat</keyword>
<dbReference type="OMA" id="EIPSHIC"/>
<dbReference type="GO" id="GO:0004888">
    <property type="term" value="F:transmembrane signaling receptor activity"/>
    <property type="evidence" value="ECO:0007669"/>
    <property type="project" value="InterPro"/>
</dbReference>
<protein>
    <recommendedName>
        <fullName evidence="5">LRRCT domain-containing protein</fullName>
    </recommendedName>
</protein>
<reference evidence="4" key="1">
    <citation type="submission" date="2013-02" db="EMBL/GenBank/DDBJ databases">
        <authorList>
            <person name="Hughes D."/>
        </authorList>
    </citation>
    <scope>NUCLEOTIDE SEQUENCE</scope>
    <source>
        <strain>Durham</strain>
        <strain evidence="4">NC isolate 2 -- Noor lab</strain>
    </source>
</reference>
<sequence>MELQLQNNLIEIIEQESFSTLRNLQELNIQNNKLLAIDEILPNTPNASLQILQLNHNNIVEIHLKSFQNLENITILRLNDNKLRRIDKSLLVDMKKLEKIYLSNNEISEIEKDAFTTIRYLRFLDLSRNRLKHIRKEFFVNLVELEELIMAENYIDTIDSFSFRALKKLKVLDLSGNRLVSITKDIFQFQNDLSSLTQLNLRNCSLQRIEANSFKSLTNLNDINLEENHLKAMDVQSLDIPSLHSLKLSGNNFLGGGEILSGMFDKLRKLQYQSFARESIPEEHKSSEIGFAREPFTELIRGIFSGLNVFKELRLCRNNLSDFPHIALYNISTLELLTLSGNYLTAIDFFKLSGTLNLRHLDLRDNRISLLQGFNAVNLTQLDYIDLSGNSLASLPRNFLQHSINLQRVDLSENRFLQIPSSVLSDTSLPRLQWLNLTGNPIDTIYTVKEERYPYLKELYICGTSLTILTSKDFEAFQALQHLHLIRNRINRISPGAFKSLSNLLTLDVSVNELEKLPKERLQGLKSLRLLNISHNSLRDLEEFSSDLEQLQICDLSYNQLDNIDTKVFHNLKGLIELHLVGNRLTVIYSDAFRYLSKLQILDLRKNYFEVVPLEALKPLETNVRTLKIEENPLHCSCETQQLWEWLRDHRKWTTDDNVNYLRCEQPDELRAVLRCSAYPKIAIQDIQPFSVVVSWQNQQNFGLTGYEVLYHELDGDGKEDIFDRSW</sequence>
<dbReference type="GO" id="GO:0002224">
    <property type="term" value="P:toll-like receptor signaling pathway"/>
    <property type="evidence" value="ECO:0007669"/>
    <property type="project" value="InterPro"/>
</dbReference>
<keyword evidence="4" id="KW-1185">Reference proteome</keyword>
<evidence type="ECO:0000256" key="2">
    <source>
        <dbReference type="ARBA" id="ARBA00022737"/>
    </source>
</evidence>